<dbReference type="PROSITE" id="PS00622">
    <property type="entry name" value="HTH_LUXR_1"/>
    <property type="match status" value="1"/>
</dbReference>
<dbReference type="GO" id="GO:0003677">
    <property type="term" value="F:DNA binding"/>
    <property type="evidence" value="ECO:0007669"/>
    <property type="project" value="UniProtKB-KW"/>
</dbReference>
<dbReference type="PROSITE" id="PS50110">
    <property type="entry name" value="RESPONSE_REGULATORY"/>
    <property type="match status" value="1"/>
</dbReference>
<protein>
    <submittedName>
        <fullName evidence="6">Response regulator protein VraR</fullName>
    </submittedName>
</protein>
<feature type="domain" description="Response regulatory" evidence="5">
    <location>
        <begin position="4"/>
        <end position="119"/>
    </location>
</feature>
<evidence type="ECO:0000256" key="3">
    <source>
        <dbReference type="PROSITE-ProRule" id="PRU00169"/>
    </source>
</evidence>
<evidence type="ECO:0000259" key="4">
    <source>
        <dbReference type="PROSITE" id="PS50043"/>
    </source>
</evidence>
<dbReference type="GO" id="GO:0006355">
    <property type="term" value="P:regulation of DNA-templated transcription"/>
    <property type="evidence" value="ECO:0007669"/>
    <property type="project" value="InterPro"/>
</dbReference>
<dbReference type="KEGG" id="amob:HG15A2_31630"/>
<dbReference type="Proteomes" id="UP000319852">
    <property type="component" value="Chromosome"/>
</dbReference>
<dbReference type="EMBL" id="CP036263">
    <property type="protein sequence ID" value="QDS99832.1"/>
    <property type="molecule type" value="Genomic_DNA"/>
</dbReference>
<sequence length="210" mass="22868">MPKRVLIIDDHEVVRIGLRSLLESAEMKVVGEASDGERGIKLAESKNADLVILDIRMPGTDGLSCLTTLRSKQPELPVLVLSGYDNPTYFARARALGAVGYLLKSIPAQEIVAAVQSAAAGEQVWTREGMRRVTGALATPRSQLDLEAPLTKREDEVLKQLALGLSNKEIALALGISYETVKEHVQHILRKLGVVDRTQAAVWAVRRGLV</sequence>
<dbReference type="PRINTS" id="PR00038">
    <property type="entry name" value="HTHLUXR"/>
</dbReference>
<gene>
    <name evidence="6" type="primary">vraR</name>
    <name evidence="6" type="ORF">HG15A2_31630</name>
</gene>
<dbReference type="RefSeq" id="WP_145060996.1">
    <property type="nucleotide sequence ID" value="NZ_CP036263.1"/>
</dbReference>
<dbReference type="SUPFAM" id="SSF46894">
    <property type="entry name" value="C-terminal effector domain of the bipartite response regulators"/>
    <property type="match status" value="1"/>
</dbReference>
<dbReference type="Pfam" id="PF00072">
    <property type="entry name" value="Response_reg"/>
    <property type="match status" value="1"/>
</dbReference>
<dbReference type="PROSITE" id="PS50043">
    <property type="entry name" value="HTH_LUXR_2"/>
    <property type="match status" value="1"/>
</dbReference>
<dbReference type="CDD" id="cd17535">
    <property type="entry name" value="REC_NarL-like"/>
    <property type="match status" value="1"/>
</dbReference>
<feature type="domain" description="HTH luxR-type" evidence="4">
    <location>
        <begin position="143"/>
        <end position="208"/>
    </location>
</feature>
<keyword evidence="2" id="KW-0238">DNA-binding</keyword>
<accession>A0A517MY74</accession>
<dbReference type="InterPro" id="IPR000792">
    <property type="entry name" value="Tscrpt_reg_LuxR_C"/>
</dbReference>
<keyword evidence="7" id="KW-1185">Reference proteome</keyword>
<dbReference type="SMART" id="SM00448">
    <property type="entry name" value="REC"/>
    <property type="match status" value="1"/>
</dbReference>
<dbReference type="PANTHER" id="PTHR43214">
    <property type="entry name" value="TWO-COMPONENT RESPONSE REGULATOR"/>
    <property type="match status" value="1"/>
</dbReference>
<evidence type="ECO:0000313" key="6">
    <source>
        <dbReference type="EMBL" id="QDS99832.1"/>
    </source>
</evidence>
<dbReference type="Gene3D" id="3.40.50.2300">
    <property type="match status" value="1"/>
</dbReference>
<name>A0A517MY74_9BACT</name>
<dbReference type="CDD" id="cd06170">
    <property type="entry name" value="LuxR_C_like"/>
    <property type="match status" value="1"/>
</dbReference>
<evidence type="ECO:0000313" key="7">
    <source>
        <dbReference type="Proteomes" id="UP000319852"/>
    </source>
</evidence>
<dbReference type="OrthoDB" id="271936at2"/>
<dbReference type="GO" id="GO:0000160">
    <property type="term" value="P:phosphorelay signal transduction system"/>
    <property type="evidence" value="ECO:0007669"/>
    <property type="project" value="InterPro"/>
</dbReference>
<dbReference type="InterPro" id="IPR001789">
    <property type="entry name" value="Sig_transdc_resp-reg_receiver"/>
</dbReference>
<evidence type="ECO:0000256" key="1">
    <source>
        <dbReference type="ARBA" id="ARBA00022553"/>
    </source>
</evidence>
<dbReference type="InterPro" id="IPR058245">
    <property type="entry name" value="NreC/VraR/RcsB-like_REC"/>
</dbReference>
<dbReference type="InterPro" id="IPR011006">
    <property type="entry name" value="CheY-like_superfamily"/>
</dbReference>
<proteinExistence type="predicted"/>
<evidence type="ECO:0000256" key="2">
    <source>
        <dbReference type="ARBA" id="ARBA00023125"/>
    </source>
</evidence>
<feature type="modified residue" description="4-aspartylphosphate" evidence="3">
    <location>
        <position position="54"/>
    </location>
</feature>
<keyword evidence="1 3" id="KW-0597">Phosphoprotein</keyword>
<organism evidence="6 7">
    <name type="scientific">Adhaeretor mobilis</name>
    <dbReference type="NCBI Taxonomy" id="1930276"/>
    <lineage>
        <taxon>Bacteria</taxon>
        <taxon>Pseudomonadati</taxon>
        <taxon>Planctomycetota</taxon>
        <taxon>Planctomycetia</taxon>
        <taxon>Pirellulales</taxon>
        <taxon>Lacipirellulaceae</taxon>
        <taxon>Adhaeretor</taxon>
    </lineage>
</organism>
<dbReference type="InterPro" id="IPR016032">
    <property type="entry name" value="Sig_transdc_resp-reg_C-effctor"/>
</dbReference>
<dbReference type="InterPro" id="IPR039420">
    <property type="entry name" value="WalR-like"/>
</dbReference>
<dbReference type="SMART" id="SM00421">
    <property type="entry name" value="HTH_LUXR"/>
    <property type="match status" value="1"/>
</dbReference>
<reference evidence="6 7" key="1">
    <citation type="submission" date="2019-02" db="EMBL/GenBank/DDBJ databases">
        <title>Deep-cultivation of Planctomycetes and their phenomic and genomic characterization uncovers novel biology.</title>
        <authorList>
            <person name="Wiegand S."/>
            <person name="Jogler M."/>
            <person name="Boedeker C."/>
            <person name="Pinto D."/>
            <person name="Vollmers J."/>
            <person name="Rivas-Marin E."/>
            <person name="Kohn T."/>
            <person name="Peeters S.H."/>
            <person name="Heuer A."/>
            <person name="Rast P."/>
            <person name="Oberbeckmann S."/>
            <person name="Bunk B."/>
            <person name="Jeske O."/>
            <person name="Meyerdierks A."/>
            <person name="Storesund J.E."/>
            <person name="Kallscheuer N."/>
            <person name="Luecker S."/>
            <person name="Lage O.M."/>
            <person name="Pohl T."/>
            <person name="Merkel B.J."/>
            <person name="Hornburger P."/>
            <person name="Mueller R.-W."/>
            <person name="Bruemmer F."/>
            <person name="Labrenz M."/>
            <person name="Spormann A.M."/>
            <person name="Op den Camp H."/>
            <person name="Overmann J."/>
            <person name="Amann R."/>
            <person name="Jetten M.S.M."/>
            <person name="Mascher T."/>
            <person name="Medema M.H."/>
            <person name="Devos D.P."/>
            <person name="Kaster A.-K."/>
            <person name="Ovreas L."/>
            <person name="Rohde M."/>
            <person name="Galperin M.Y."/>
            <person name="Jogler C."/>
        </authorList>
    </citation>
    <scope>NUCLEOTIDE SEQUENCE [LARGE SCALE GENOMIC DNA]</scope>
    <source>
        <strain evidence="6 7">HG15A2</strain>
    </source>
</reference>
<dbReference type="AlphaFoldDB" id="A0A517MY74"/>
<dbReference type="SUPFAM" id="SSF52172">
    <property type="entry name" value="CheY-like"/>
    <property type="match status" value="1"/>
</dbReference>
<dbReference type="Pfam" id="PF00196">
    <property type="entry name" value="GerE"/>
    <property type="match status" value="1"/>
</dbReference>
<evidence type="ECO:0000259" key="5">
    <source>
        <dbReference type="PROSITE" id="PS50110"/>
    </source>
</evidence>